<evidence type="ECO:0000256" key="1">
    <source>
        <dbReference type="ARBA" id="ARBA00022737"/>
    </source>
</evidence>
<dbReference type="EMBL" id="JAPWTJ010000264">
    <property type="protein sequence ID" value="KAJ8980368.1"/>
    <property type="molecule type" value="Genomic_DNA"/>
</dbReference>
<dbReference type="Gene3D" id="3.40.50.300">
    <property type="entry name" value="P-loop containing nucleotide triphosphate hydrolases"/>
    <property type="match status" value="1"/>
</dbReference>
<accession>A0ABQ9JQT6</accession>
<dbReference type="Gene3D" id="1.25.40.20">
    <property type="entry name" value="Ankyrin repeat-containing domain"/>
    <property type="match status" value="5"/>
</dbReference>
<feature type="repeat" description="ANK" evidence="3">
    <location>
        <begin position="1284"/>
        <end position="1316"/>
    </location>
</feature>
<gene>
    <name evidence="4" type="ORF">NQ317_019009</name>
</gene>
<keyword evidence="2 3" id="KW-0040">ANK repeat</keyword>
<dbReference type="InterPro" id="IPR002110">
    <property type="entry name" value="Ankyrin_rpt"/>
</dbReference>
<sequence length="1701" mass="194992">MAALLLNPESLNYTRTTPNFPLKIAPQTLTTKSACGLACNSVHTADSAEEASKMKLRGGAVDYGRIYEQKTAALLAIRCSLNPVIEDFWMLSNLDDLGAFDDLVLLIKYNDGTKRVFLIQLKHQENRGLQATQLEDKEGGFRLQKYQDSYDKIKKKMLKNKIDFLRDVDINQISFILFTNAPLTGKDRCSSVTLEQKQAIGFLDASSIKDGVFHVFNKLDSKKPFEEEFLQQFSLYTSQASATALDKLIKNEFESHFKDVSNTVVITVTDYFSKWAIGKKGKIQKIFKKDLQMKLLESLLQPYIVNPIKTKERKANILELLNDTLTTFNIIPVLENSSLENVFASMKYTLETICDIQLDVEFSWNNKQLINCILKEKQQFVAHLTEKDLYLAGWQSRVIPLIITYSKPIQEILLQFADITKNLSFVLLQPDNIDEFPRATEKDGDLMARILDDTYISLQGKNQIKLTEFKQNISLLKEITADIYMILLNGTIQIGEINEVENYYVKRSLLRPYLSYRVLDSSNISKNRDNSQNQYGDLFLIIDFKGEVPFKYSKHAVDIMTFLSKKCPEEQYIITTDVYDEELLGNLINIIIDSLKKAVHVVKMKDGALEWIYSRGSIETLQDFVIESTNIKNPIHRYIHEDQLLNRFQSTTNIICNNAGMGKTLMLKSLANKFAPNVWVSYVNLSENMPKITKIKNPHERAKFVMECQMGKNPMKILDSLCWEVYTHCWNQRNMVWLLDGYDEIPSEETLKFLEQTRELLKVTTWITTRPTYRRELELSMKTLSSEIVNFKDDDHVTFLWRYFETFQDLYAYTKDEVQYIINAINKCSSNLDSTFITIPLQTRMFAEVFGDDINQISDKENLTIVDLYNKFVDIKLKEYKSYEATSLKKTLSKLALKLFFTDDQLDDLLDFEELAEEALTFQESYRKDSLVIGLNETGDAVFGHRTFAEFLAAYWLTKQIITRKGQYNKDWLPLVEKLFYVEMIPVRIFFDRILCQDLPLHLAVLNNDVNTIELLLSQEPKTEHDKLGRSPLHLAVSYGTYFDLYVSSQSVGSHSIIEGVNGEYKSRIPLVKTQLQVSKSTIELFMDKGFLNSIDGLFQYDAFDYAMKSCSLEAVQCLYKRFEKENLLFEPGFDFRIFLYLIVYDNLYHVLSRRKVYEFNEINPEGHQLRDMFIGSNLKHLKMKMNNYYLTEVAAYTGASEALYELLLTGELTVTDGFPVHKACFSGHDDTVALLFKMGANVTQQDVTGWSPLHQAGKKGRSDITYQFLHEDTLRDTVLKGFTCMTPMHYACQGGHVECVKRLSELGGNTFQEDAFGHTPLLYASMYGYLDIVEFLLKSISVEERRDRRIQRAINVAAAKGYSVRVLIECGLNPDNVDDDGNTPLILASQNGFSNVIHELVVHGRCDINLMKTNATISRIHQWAQLTNHIDFSIKLFPYCIGKKISAEGGMNALHYAVLNNKLNCVRALILLNADRFAVDTIGLGFSPLIWAAVAVQKNVSEHLSQTLIEDAQLALIWSCILGYEDSVKVLFKNIKNLGEVIETSRNKERIEKILEAEYGLDYKDFIRPFGEVKNLPLIMAALNGRVGVIQELFKMGKQDIDMALHFAAKQGHVEAVKLLIEEGANENVTNERRLKLLPIVWASMCGRTEVVRYLLSNKTKEYLQNKSIHVALNWAAVGGHYDCFKILLDFGLDVENRGW</sequence>
<evidence type="ECO:0000313" key="4">
    <source>
        <dbReference type="EMBL" id="KAJ8980368.1"/>
    </source>
</evidence>
<dbReference type="Pfam" id="PF12796">
    <property type="entry name" value="Ank_2"/>
    <property type="match status" value="4"/>
</dbReference>
<dbReference type="PROSITE" id="PS50297">
    <property type="entry name" value="ANK_REP_REGION"/>
    <property type="match status" value="2"/>
</dbReference>
<feature type="repeat" description="ANK" evidence="3">
    <location>
        <begin position="1601"/>
        <end position="1633"/>
    </location>
</feature>
<feature type="repeat" description="ANK" evidence="3">
    <location>
        <begin position="1216"/>
        <end position="1248"/>
    </location>
</feature>
<feature type="repeat" description="ANK" evidence="3">
    <location>
        <begin position="1450"/>
        <end position="1482"/>
    </location>
</feature>
<dbReference type="Proteomes" id="UP001162164">
    <property type="component" value="Unassembled WGS sequence"/>
</dbReference>
<dbReference type="InterPro" id="IPR036770">
    <property type="entry name" value="Ankyrin_rpt-contain_sf"/>
</dbReference>
<dbReference type="InterPro" id="IPR051165">
    <property type="entry name" value="Multifunctional_ANK_Repeat"/>
</dbReference>
<dbReference type="PANTHER" id="PTHR24123">
    <property type="entry name" value="ANKYRIN REPEAT-CONTAINING"/>
    <property type="match status" value="1"/>
</dbReference>
<dbReference type="SMART" id="SM00248">
    <property type="entry name" value="ANK"/>
    <property type="match status" value="13"/>
</dbReference>
<feature type="repeat" description="ANK" evidence="3">
    <location>
        <begin position="1317"/>
        <end position="1349"/>
    </location>
</feature>
<evidence type="ECO:0000256" key="2">
    <source>
        <dbReference type="ARBA" id="ARBA00023043"/>
    </source>
</evidence>
<dbReference type="PROSITE" id="PS50088">
    <property type="entry name" value="ANK_REPEAT"/>
    <property type="match status" value="5"/>
</dbReference>
<comment type="caution">
    <text evidence="4">The sequence shown here is derived from an EMBL/GenBank/DDBJ whole genome shotgun (WGS) entry which is preliminary data.</text>
</comment>
<keyword evidence="1" id="KW-0677">Repeat</keyword>
<reference evidence="4" key="1">
    <citation type="journal article" date="2023" name="Insect Mol. Biol.">
        <title>Genome sequencing provides insights into the evolution of gene families encoding plant cell wall-degrading enzymes in longhorned beetles.</title>
        <authorList>
            <person name="Shin N.R."/>
            <person name="Okamura Y."/>
            <person name="Kirsch R."/>
            <person name="Pauchet Y."/>
        </authorList>
    </citation>
    <scope>NUCLEOTIDE SEQUENCE</scope>
    <source>
        <tissue evidence="4">Midgut</tissue>
    </source>
</reference>
<proteinExistence type="predicted"/>
<organism evidence="4 5">
    <name type="scientific">Molorchus minor</name>
    <dbReference type="NCBI Taxonomy" id="1323400"/>
    <lineage>
        <taxon>Eukaryota</taxon>
        <taxon>Metazoa</taxon>
        <taxon>Ecdysozoa</taxon>
        <taxon>Arthropoda</taxon>
        <taxon>Hexapoda</taxon>
        <taxon>Insecta</taxon>
        <taxon>Pterygota</taxon>
        <taxon>Neoptera</taxon>
        <taxon>Endopterygota</taxon>
        <taxon>Coleoptera</taxon>
        <taxon>Polyphaga</taxon>
        <taxon>Cucujiformia</taxon>
        <taxon>Chrysomeloidea</taxon>
        <taxon>Cerambycidae</taxon>
        <taxon>Lamiinae</taxon>
        <taxon>Monochamini</taxon>
        <taxon>Molorchus</taxon>
    </lineage>
</organism>
<keyword evidence="5" id="KW-1185">Reference proteome</keyword>
<dbReference type="InterPro" id="IPR027417">
    <property type="entry name" value="P-loop_NTPase"/>
</dbReference>
<dbReference type="SUPFAM" id="SSF48403">
    <property type="entry name" value="Ankyrin repeat"/>
    <property type="match status" value="3"/>
</dbReference>
<protein>
    <submittedName>
        <fullName evidence="4">Uncharacterized protein</fullName>
    </submittedName>
</protein>
<name>A0ABQ9JQT6_9CUCU</name>
<evidence type="ECO:0000313" key="5">
    <source>
        <dbReference type="Proteomes" id="UP001162164"/>
    </source>
</evidence>
<dbReference type="PANTHER" id="PTHR24123:SF33">
    <property type="entry name" value="PROTEIN HOS4"/>
    <property type="match status" value="1"/>
</dbReference>
<evidence type="ECO:0000256" key="3">
    <source>
        <dbReference type="PROSITE-ProRule" id="PRU00023"/>
    </source>
</evidence>